<dbReference type="EMBL" id="RWJN01000053">
    <property type="protein sequence ID" value="TCD68958.1"/>
    <property type="molecule type" value="Genomic_DNA"/>
</dbReference>
<organism evidence="1 2">
    <name type="scientific">Steccherinum ochraceum</name>
    <dbReference type="NCBI Taxonomy" id="92696"/>
    <lineage>
        <taxon>Eukaryota</taxon>
        <taxon>Fungi</taxon>
        <taxon>Dikarya</taxon>
        <taxon>Basidiomycota</taxon>
        <taxon>Agaricomycotina</taxon>
        <taxon>Agaricomycetes</taxon>
        <taxon>Polyporales</taxon>
        <taxon>Steccherinaceae</taxon>
        <taxon>Steccherinum</taxon>
    </lineage>
</organism>
<evidence type="ECO:0000313" key="1">
    <source>
        <dbReference type="EMBL" id="TCD68958.1"/>
    </source>
</evidence>
<proteinExistence type="predicted"/>
<evidence type="ECO:0000313" key="2">
    <source>
        <dbReference type="Proteomes" id="UP000292702"/>
    </source>
</evidence>
<keyword evidence="2" id="KW-1185">Reference proteome</keyword>
<name>A0A4R0RXQ9_9APHY</name>
<accession>A0A4R0RXQ9</accession>
<reference evidence="1 2" key="1">
    <citation type="submission" date="2018-11" db="EMBL/GenBank/DDBJ databases">
        <title>Genome assembly of Steccherinum ochraceum LE-BIN_3174, the white-rot fungus of the Steccherinaceae family (The Residual Polyporoid clade, Polyporales, Basidiomycota).</title>
        <authorList>
            <person name="Fedorova T.V."/>
            <person name="Glazunova O.A."/>
            <person name="Landesman E.O."/>
            <person name="Moiseenko K.V."/>
            <person name="Psurtseva N.V."/>
            <person name="Savinova O.S."/>
            <person name="Shakhova N.V."/>
            <person name="Tyazhelova T.V."/>
            <person name="Vasina D.V."/>
        </authorList>
    </citation>
    <scope>NUCLEOTIDE SEQUENCE [LARGE SCALE GENOMIC DNA]</scope>
    <source>
        <strain evidence="1 2">LE-BIN_3174</strain>
    </source>
</reference>
<sequence length="596" mass="66703">MSHSSMHRRDTRPASGPPLSVKLKADHLRILEKHVQEHEQAIVVLKIRYNSALPAVGLPSEILAEVFLYCRAAMDSYRFVTHTTWQKTSTAFPYHWMGICHVCHRWREVTLSTPELWATIHLSCASEQVNEAFLTRSKSALLSLDALESELEPSLAVLRLSLPHLHRARSIDFELTQDAYQLLSFQLSLVVMPLETLILRLPHSTWFARDPDTQVPSFVSPRLSGLRSLILRKYSIPWRSHLFPETLTMLEIKAVAAESTVLEVVEAIRGLHSLRQLKLLSVFDPLSSFEATAAPPLVETPVTFIHLKELFVTFIGPIQCAYFLDHISLPPTNRLSLDIHSEAHSDEMLSGIISAVRPSVVSKFPTEPTADGHAAALILTRHEFSVLELEPSDPLAKSTGNQPFFNMSFDRGEFDGDGYQSIMTGDTGFIAGLPLSNVTKLVVHTPPLQASVWESLFRTIPQIEVLEIFDHNALSRDLIRTLIAGSFSSSSLGQTDSSASLTTPRLKSVSLDMCEYWDSEHESETPGRSQTWLYVDALLEAFALRVERGGAEVEELVIKKCNVLRQQHIDRLQEHVRKASSESASMDYAGSKVLSF</sequence>
<comment type="caution">
    <text evidence="1">The sequence shown here is derived from an EMBL/GenBank/DDBJ whole genome shotgun (WGS) entry which is preliminary data.</text>
</comment>
<gene>
    <name evidence="1" type="ORF">EIP91_009348</name>
</gene>
<dbReference type="Proteomes" id="UP000292702">
    <property type="component" value="Unassembled WGS sequence"/>
</dbReference>
<protein>
    <submittedName>
        <fullName evidence="1">Uncharacterized protein</fullName>
    </submittedName>
</protein>
<dbReference type="OrthoDB" id="3365698at2759"/>
<dbReference type="AlphaFoldDB" id="A0A4R0RXQ9"/>